<proteinExistence type="predicted"/>
<keyword evidence="2" id="KW-1185">Reference proteome</keyword>
<organism evidence="1 2">
    <name type="scientific">Rubritalea halochordaticola</name>
    <dbReference type="NCBI Taxonomy" id="714537"/>
    <lineage>
        <taxon>Bacteria</taxon>
        <taxon>Pseudomonadati</taxon>
        <taxon>Verrucomicrobiota</taxon>
        <taxon>Verrucomicrobiia</taxon>
        <taxon>Verrucomicrobiales</taxon>
        <taxon>Rubritaleaceae</taxon>
        <taxon>Rubritalea</taxon>
    </lineage>
</organism>
<accession>A0ABP9V7F2</accession>
<gene>
    <name evidence="1" type="ORF">Rhal01_03675</name>
</gene>
<dbReference type="RefSeq" id="WP_346189986.1">
    <property type="nucleotide sequence ID" value="NZ_BAABRL010000015.1"/>
</dbReference>
<dbReference type="EMBL" id="BAABRL010000015">
    <property type="protein sequence ID" value="GAA5497479.1"/>
    <property type="molecule type" value="Genomic_DNA"/>
</dbReference>
<dbReference type="Proteomes" id="UP001424741">
    <property type="component" value="Unassembled WGS sequence"/>
</dbReference>
<protein>
    <submittedName>
        <fullName evidence="1">Uncharacterized protein</fullName>
    </submittedName>
</protein>
<reference evidence="1 2" key="1">
    <citation type="submission" date="2024-02" db="EMBL/GenBank/DDBJ databases">
        <title>Rubritalea halochordaticola NBRC 107102.</title>
        <authorList>
            <person name="Ichikawa N."/>
            <person name="Katano-Makiyama Y."/>
            <person name="Hidaka K."/>
        </authorList>
    </citation>
    <scope>NUCLEOTIDE SEQUENCE [LARGE SCALE GENOMIC DNA]</scope>
    <source>
        <strain evidence="1 2">NBRC 107102</strain>
    </source>
</reference>
<name>A0ABP9V7F2_9BACT</name>
<sequence>MQRTRIKIQLLGRETCGIYHKVFLAGFCMALLGLNACELEKAETSSSEVPQKVESKKKRHESWYRDHWVKKHGGEAEVTLPDGSRCDILTGTYAIEVDWAPKWAEAVGQSLWYSFQTNKQPGIVLIVRTDNDQKHLLRLRSLIEHQKLNIRVWVMDGAPSQSKTD</sequence>
<comment type="caution">
    <text evidence="1">The sequence shown here is derived from an EMBL/GenBank/DDBJ whole genome shotgun (WGS) entry which is preliminary data.</text>
</comment>
<evidence type="ECO:0000313" key="2">
    <source>
        <dbReference type="Proteomes" id="UP001424741"/>
    </source>
</evidence>
<evidence type="ECO:0000313" key="1">
    <source>
        <dbReference type="EMBL" id="GAA5497479.1"/>
    </source>
</evidence>